<evidence type="ECO:0000256" key="2">
    <source>
        <dbReference type="PROSITE-ProRule" id="PRU00335"/>
    </source>
</evidence>
<dbReference type="SUPFAM" id="SSF48498">
    <property type="entry name" value="Tetracyclin repressor-like, C-terminal domain"/>
    <property type="match status" value="1"/>
</dbReference>
<sequence length="204" mass="22102">MTPPDRSEDATEDARVGRTRADVSRAAFQILTTEGADALTHAHVAEVAGYSKTTLYTHWPARVELLILALDGLGDMPHREPTGDLRADLIGELQMFRQAVTEFRLDQILSVMAQWASVDEMAQIRDRINTDAQRPIRGMLSTAFAGPELEAAVSMLAGSVACPTLMFGSLPDDDVLAAAVDVLLRGVPSKRGRSTRPDSKTAET</sequence>
<keyword evidence="5" id="KW-1185">Reference proteome</keyword>
<evidence type="ECO:0000256" key="1">
    <source>
        <dbReference type="ARBA" id="ARBA00023125"/>
    </source>
</evidence>
<dbReference type="SUPFAM" id="SSF46689">
    <property type="entry name" value="Homeodomain-like"/>
    <property type="match status" value="1"/>
</dbReference>
<dbReference type="EMBL" id="JANDBD010000006">
    <property type="protein sequence ID" value="MCP9273712.1"/>
    <property type="molecule type" value="Genomic_DNA"/>
</dbReference>
<feature type="domain" description="HTH tetR-type" evidence="3">
    <location>
        <begin position="17"/>
        <end position="77"/>
    </location>
</feature>
<dbReference type="InterPro" id="IPR036271">
    <property type="entry name" value="Tet_transcr_reg_TetR-rel_C_sf"/>
</dbReference>
<dbReference type="Pfam" id="PF00440">
    <property type="entry name" value="TetR_N"/>
    <property type="match status" value="1"/>
</dbReference>
<dbReference type="PROSITE" id="PS50977">
    <property type="entry name" value="HTH_TETR_2"/>
    <property type="match status" value="1"/>
</dbReference>
<keyword evidence="1 2" id="KW-0238">DNA-binding</keyword>
<dbReference type="InterPro" id="IPR001647">
    <property type="entry name" value="HTH_TetR"/>
</dbReference>
<protein>
    <submittedName>
        <fullName evidence="4">TetR/AcrR family transcriptional regulator</fullName>
    </submittedName>
</protein>
<evidence type="ECO:0000313" key="5">
    <source>
        <dbReference type="Proteomes" id="UP001651690"/>
    </source>
</evidence>
<reference evidence="4 5" key="1">
    <citation type="submission" date="2022-06" db="EMBL/GenBank/DDBJ databases">
        <title>Mycolicibacterium sp. CAU 1645 isolated from seawater.</title>
        <authorList>
            <person name="Kim W."/>
        </authorList>
    </citation>
    <scope>NUCLEOTIDE SEQUENCE [LARGE SCALE GENOMIC DNA]</scope>
    <source>
        <strain evidence="4 5">CAU 1645</strain>
    </source>
</reference>
<dbReference type="Gene3D" id="1.10.10.60">
    <property type="entry name" value="Homeodomain-like"/>
    <property type="match status" value="1"/>
</dbReference>
<evidence type="ECO:0000313" key="4">
    <source>
        <dbReference type="EMBL" id="MCP9273712.1"/>
    </source>
</evidence>
<evidence type="ECO:0000259" key="3">
    <source>
        <dbReference type="PROSITE" id="PS50977"/>
    </source>
</evidence>
<dbReference type="Proteomes" id="UP001651690">
    <property type="component" value="Unassembled WGS sequence"/>
</dbReference>
<organism evidence="4 5">
    <name type="scientific">Mycolicibacterium arenosum</name>
    <dbReference type="NCBI Taxonomy" id="2952157"/>
    <lineage>
        <taxon>Bacteria</taxon>
        <taxon>Bacillati</taxon>
        <taxon>Actinomycetota</taxon>
        <taxon>Actinomycetes</taxon>
        <taxon>Mycobacteriales</taxon>
        <taxon>Mycobacteriaceae</taxon>
        <taxon>Mycolicibacterium</taxon>
    </lineage>
</organism>
<dbReference type="Gene3D" id="1.10.357.10">
    <property type="entry name" value="Tetracycline Repressor, domain 2"/>
    <property type="match status" value="1"/>
</dbReference>
<name>A0ABT1M4I5_9MYCO</name>
<comment type="caution">
    <text evidence="4">The sequence shown here is derived from an EMBL/GenBank/DDBJ whole genome shotgun (WGS) entry which is preliminary data.</text>
</comment>
<feature type="DNA-binding region" description="H-T-H motif" evidence="2">
    <location>
        <begin position="40"/>
        <end position="59"/>
    </location>
</feature>
<dbReference type="RefSeq" id="WP_255061022.1">
    <property type="nucleotide sequence ID" value="NZ_JANDBD010000006.1"/>
</dbReference>
<dbReference type="InterPro" id="IPR009057">
    <property type="entry name" value="Homeodomain-like_sf"/>
</dbReference>
<gene>
    <name evidence="4" type="ORF">NM203_16105</name>
</gene>
<proteinExistence type="predicted"/>
<accession>A0ABT1M4I5</accession>